<dbReference type="AlphaFoldDB" id="A0AAD4CLM4"/>
<dbReference type="EMBL" id="VCAU01000046">
    <property type="protein sequence ID" value="KAF9888518.1"/>
    <property type="molecule type" value="Genomic_DNA"/>
</dbReference>
<evidence type="ECO:0000259" key="7">
    <source>
        <dbReference type="Pfam" id="PF08240"/>
    </source>
</evidence>
<dbReference type="PANTHER" id="PTHR43401:SF5">
    <property type="entry name" value="ALCOHOL DEHYDROGENASE-RELATED"/>
    <property type="match status" value="1"/>
</dbReference>
<dbReference type="Pfam" id="PF00107">
    <property type="entry name" value="ADH_zinc_N"/>
    <property type="match status" value="1"/>
</dbReference>
<evidence type="ECO:0000256" key="3">
    <source>
        <dbReference type="ARBA" id="ARBA00022857"/>
    </source>
</evidence>
<reference evidence="8" key="1">
    <citation type="journal article" date="2019" name="Beilstein J. Org. Chem.">
        <title>Nanangenines: drimane sesquiterpenoids as the dominant metabolite cohort of a novel Australian fungus, Aspergillus nanangensis.</title>
        <authorList>
            <person name="Lacey H.J."/>
            <person name="Gilchrist C.L.M."/>
            <person name="Crombie A."/>
            <person name="Kalaitzis J.A."/>
            <person name="Vuong D."/>
            <person name="Rutledge P.J."/>
            <person name="Turner P."/>
            <person name="Pitt J.I."/>
            <person name="Lacey E."/>
            <person name="Chooi Y.H."/>
            <person name="Piggott A.M."/>
        </authorList>
    </citation>
    <scope>NUCLEOTIDE SEQUENCE</scope>
    <source>
        <strain evidence="8">MST-FP2251</strain>
    </source>
</reference>
<protein>
    <recommendedName>
        <fullName evidence="10">Enoyl reductase (ER) domain-containing protein</fullName>
    </recommendedName>
</protein>
<keyword evidence="4" id="KW-0560">Oxidoreductase</keyword>
<keyword evidence="1 5" id="KW-0479">Metal-binding</keyword>
<comment type="similarity">
    <text evidence="5">Belongs to the zinc-containing alcohol dehydrogenase family.</text>
</comment>
<dbReference type="GO" id="GO:0008270">
    <property type="term" value="F:zinc ion binding"/>
    <property type="evidence" value="ECO:0007669"/>
    <property type="project" value="InterPro"/>
</dbReference>
<evidence type="ECO:0000256" key="4">
    <source>
        <dbReference type="ARBA" id="ARBA00023002"/>
    </source>
</evidence>
<dbReference type="PROSITE" id="PS00061">
    <property type="entry name" value="ADH_SHORT"/>
    <property type="match status" value="1"/>
</dbReference>
<dbReference type="CDD" id="cd08254">
    <property type="entry name" value="hydroxyacyl_CoA_DH"/>
    <property type="match status" value="1"/>
</dbReference>
<evidence type="ECO:0000313" key="8">
    <source>
        <dbReference type="EMBL" id="KAF9888518.1"/>
    </source>
</evidence>
<name>A0AAD4CLM4_ASPNN</name>
<dbReference type="InterPro" id="IPR036291">
    <property type="entry name" value="NAD(P)-bd_dom_sf"/>
</dbReference>
<comment type="cofactor">
    <cofactor evidence="5">
        <name>Zn(2+)</name>
        <dbReference type="ChEBI" id="CHEBI:29105"/>
    </cofactor>
</comment>
<keyword evidence="3" id="KW-0521">NADP</keyword>
<accession>A0AAD4CLM4</accession>
<evidence type="ECO:0008006" key="10">
    <source>
        <dbReference type="Google" id="ProtNLM"/>
    </source>
</evidence>
<dbReference type="GO" id="GO:0044550">
    <property type="term" value="P:secondary metabolite biosynthetic process"/>
    <property type="evidence" value="ECO:0007669"/>
    <property type="project" value="UniProtKB-ARBA"/>
</dbReference>
<dbReference type="Pfam" id="PF00106">
    <property type="entry name" value="adh_short"/>
    <property type="match status" value="1"/>
</dbReference>
<dbReference type="InterPro" id="IPR050129">
    <property type="entry name" value="Zn_alcohol_dh"/>
</dbReference>
<dbReference type="InterPro" id="IPR020904">
    <property type="entry name" value="Sc_DH/Rdtase_CS"/>
</dbReference>
<organism evidence="8 9">
    <name type="scientific">Aspergillus nanangensis</name>
    <dbReference type="NCBI Taxonomy" id="2582783"/>
    <lineage>
        <taxon>Eukaryota</taxon>
        <taxon>Fungi</taxon>
        <taxon>Dikarya</taxon>
        <taxon>Ascomycota</taxon>
        <taxon>Pezizomycotina</taxon>
        <taxon>Eurotiomycetes</taxon>
        <taxon>Eurotiomycetidae</taxon>
        <taxon>Eurotiales</taxon>
        <taxon>Aspergillaceae</taxon>
        <taxon>Aspergillus</taxon>
        <taxon>Aspergillus subgen. Circumdati</taxon>
    </lineage>
</organism>
<dbReference type="SUPFAM" id="SSF51735">
    <property type="entry name" value="NAD(P)-binding Rossmann-fold domains"/>
    <property type="match status" value="2"/>
</dbReference>
<dbReference type="InterPro" id="IPR013149">
    <property type="entry name" value="ADH-like_C"/>
</dbReference>
<keyword evidence="9" id="KW-1185">Reference proteome</keyword>
<dbReference type="PANTHER" id="PTHR43401">
    <property type="entry name" value="L-THREONINE 3-DEHYDROGENASE"/>
    <property type="match status" value="1"/>
</dbReference>
<gene>
    <name evidence="8" type="ORF">FE257_008625</name>
</gene>
<dbReference type="PRINTS" id="PR00081">
    <property type="entry name" value="GDHRDH"/>
</dbReference>
<feature type="domain" description="Alcohol dehydrogenase-like N-terminal" evidence="7">
    <location>
        <begin position="433"/>
        <end position="545"/>
    </location>
</feature>
<reference evidence="8" key="2">
    <citation type="submission" date="2020-02" db="EMBL/GenBank/DDBJ databases">
        <authorList>
            <person name="Gilchrist C.L.M."/>
            <person name="Chooi Y.-H."/>
        </authorList>
    </citation>
    <scope>NUCLEOTIDE SEQUENCE</scope>
    <source>
        <strain evidence="8">MST-FP2251</strain>
    </source>
</reference>
<dbReference type="Gene3D" id="3.40.50.720">
    <property type="entry name" value="NAD(P)-binding Rossmann-like Domain"/>
    <property type="match status" value="2"/>
</dbReference>
<dbReference type="InterPro" id="IPR011032">
    <property type="entry name" value="GroES-like_sf"/>
</dbReference>
<dbReference type="InterPro" id="IPR013154">
    <property type="entry name" value="ADH-like_N"/>
</dbReference>
<evidence type="ECO:0000256" key="5">
    <source>
        <dbReference type="RuleBase" id="RU361277"/>
    </source>
</evidence>
<dbReference type="SUPFAM" id="SSF50129">
    <property type="entry name" value="GroES-like"/>
    <property type="match status" value="1"/>
</dbReference>
<comment type="caution">
    <text evidence="8">The sequence shown here is derived from an EMBL/GenBank/DDBJ whole genome shotgun (WGS) entry which is preliminary data.</text>
</comment>
<feature type="domain" description="Alcohol dehydrogenase-like C-terminal" evidence="6">
    <location>
        <begin position="585"/>
        <end position="713"/>
    </location>
</feature>
<dbReference type="InterPro" id="IPR002328">
    <property type="entry name" value="ADH_Zn_CS"/>
</dbReference>
<dbReference type="Gene3D" id="3.90.180.10">
    <property type="entry name" value="Medium-chain alcohol dehydrogenases, catalytic domain"/>
    <property type="match status" value="1"/>
</dbReference>
<evidence type="ECO:0000256" key="2">
    <source>
        <dbReference type="ARBA" id="ARBA00022833"/>
    </source>
</evidence>
<dbReference type="InterPro" id="IPR002347">
    <property type="entry name" value="SDR_fam"/>
</dbReference>
<dbReference type="Proteomes" id="UP001194746">
    <property type="component" value="Unassembled WGS sequence"/>
</dbReference>
<evidence type="ECO:0000313" key="9">
    <source>
        <dbReference type="Proteomes" id="UP001194746"/>
    </source>
</evidence>
<dbReference type="PROSITE" id="PS00059">
    <property type="entry name" value="ADH_ZINC"/>
    <property type="match status" value="1"/>
</dbReference>
<dbReference type="GO" id="GO:0016491">
    <property type="term" value="F:oxidoreductase activity"/>
    <property type="evidence" value="ECO:0007669"/>
    <property type="project" value="UniProtKB-KW"/>
</dbReference>
<evidence type="ECO:0000256" key="1">
    <source>
        <dbReference type="ARBA" id="ARBA00022723"/>
    </source>
</evidence>
<keyword evidence="2 5" id="KW-0862">Zinc</keyword>
<sequence length="752" mass="83261">MVPRYSYTGPIDHTIAPNLANAKGKSVIITGGANGMGETMVRAFSAAGAFVTFADLHPRGDDLAKELNADGEKTAFVKCNICDWDSLITVFETAKAKSPHHSVDIVIANAGISRSSGDSLWNLDDPNGPPTKPNLNIVRVNMDGTFYTWKLAVHYFRQQPDSADRDRCFIMTGSMVAYIDSPGNWEYTATKYALRGFMKTVRRSSWEQGIRINYVAPCWIKSAIRTKEYEAWLIEHGIEFGEQADCAGAMMRIACDKTVNGRSLMITPRTVAKEGFVDVDKEDYSEPRDEYFIKKQATQLRIIEDKWLDDYKTGSRAETVNAIYSHIIRSHLSNFTRVFWRIKAICSLDEDVVSSTPVPLRYPLDLESFIRLIGTSGYVGSTIPNVRPQAANMTMMTTHIPVPSSMFAWRKHKGCPDPVWEEVPVPTTPPRGFLVKLLASGVCHSDHSLLTNEKQRPWFQDKWTLGHEGCGEIVQIGCDAKEAGFQVGDRIATIAVPGCGLDDCPECSRDLAQLCERAHHAGIGQDGFYAPYAALDIRAVVRVPDGIPSAVAAVATDAVKTSYHAITRRAEVKAHETVFLFGLGGLGFNALQIVLHIGARVIVSDIRQERLDEAARFGVPQQDLVPPGKSIQDFVRENGLQGKIDTTLDFVGTDQTFQDAQNIVRRGGKLLCVGTLNEENRIDMKIGIQKRLSIIFTYGGQLRDLKEVLDLISKGVIQPQVETAGLKDFPRILKELCDGQIKARVALLYETS</sequence>
<evidence type="ECO:0000259" key="6">
    <source>
        <dbReference type="Pfam" id="PF00107"/>
    </source>
</evidence>
<dbReference type="Pfam" id="PF08240">
    <property type="entry name" value="ADH_N"/>
    <property type="match status" value="1"/>
</dbReference>
<proteinExistence type="inferred from homology"/>